<dbReference type="PANTHER" id="PTHR11630:SF66">
    <property type="entry name" value="DNA REPLICATION LICENSING FACTOR MCM4"/>
    <property type="match status" value="1"/>
</dbReference>
<dbReference type="InterPro" id="IPR036388">
    <property type="entry name" value="WH-like_DNA-bd_sf"/>
</dbReference>
<keyword evidence="3 6" id="KW-0547">Nucleotide-binding</keyword>
<dbReference type="InterPro" id="IPR031327">
    <property type="entry name" value="MCM"/>
</dbReference>
<organism evidence="9 10">
    <name type="scientific">Theileria equi strain WA</name>
    <dbReference type="NCBI Taxonomy" id="1537102"/>
    <lineage>
        <taxon>Eukaryota</taxon>
        <taxon>Sar</taxon>
        <taxon>Alveolata</taxon>
        <taxon>Apicomplexa</taxon>
        <taxon>Aconoidasida</taxon>
        <taxon>Piroplasmida</taxon>
        <taxon>Theileriidae</taxon>
        <taxon>Theileria</taxon>
    </lineage>
</organism>
<evidence type="ECO:0000313" key="9">
    <source>
        <dbReference type="EMBL" id="AFZ80667.1"/>
    </source>
</evidence>
<dbReference type="Gene3D" id="2.40.50.140">
    <property type="entry name" value="Nucleic acid-binding proteins"/>
    <property type="match status" value="1"/>
</dbReference>
<feature type="domain" description="MCM C-terminal AAA(+) ATPase" evidence="8">
    <location>
        <begin position="368"/>
        <end position="571"/>
    </location>
</feature>
<evidence type="ECO:0000256" key="2">
    <source>
        <dbReference type="ARBA" id="ARBA00022705"/>
    </source>
</evidence>
<dbReference type="GO" id="GO:0042555">
    <property type="term" value="C:MCM complex"/>
    <property type="evidence" value="ECO:0007669"/>
    <property type="project" value="UniProtKB-UniRule"/>
</dbReference>
<dbReference type="PANTHER" id="PTHR11630">
    <property type="entry name" value="DNA REPLICATION LICENSING FACTOR MCM FAMILY MEMBER"/>
    <property type="match status" value="1"/>
</dbReference>
<dbReference type="FunFam" id="3.40.50.300:FF:000826">
    <property type="entry name" value="Replicative DNA helicase Mcm"/>
    <property type="match status" value="1"/>
</dbReference>
<dbReference type="InterPro" id="IPR008047">
    <property type="entry name" value="MCM_4"/>
</dbReference>
<gene>
    <name evidence="9" type="ORF">BEWA_000720</name>
</gene>
<dbReference type="eggNOG" id="KOG0478">
    <property type="taxonomic scope" value="Eukaryota"/>
</dbReference>
<name>L0AYJ6_THEEQ</name>
<evidence type="ECO:0000256" key="7">
    <source>
        <dbReference type="RuleBase" id="RU368062"/>
    </source>
</evidence>
<dbReference type="GO" id="GO:0000727">
    <property type="term" value="P:double-strand break repair via break-induced replication"/>
    <property type="evidence" value="ECO:0007669"/>
    <property type="project" value="TreeGrafter"/>
</dbReference>
<dbReference type="EMBL" id="CP001670">
    <property type="protein sequence ID" value="AFZ80667.1"/>
    <property type="molecule type" value="Genomic_DNA"/>
</dbReference>
<dbReference type="GO" id="GO:0017116">
    <property type="term" value="F:single-stranded DNA helicase activity"/>
    <property type="evidence" value="ECO:0007669"/>
    <property type="project" value="TreeGrafter"/>
</dbReference>
<dbReference type="OrthoDB" id="10251574at2759"/>
<dbReference type="Gene3D" id="3.40.50.300">
    <property type="entry name" value="P-loop containing nucleotide triphosphate hydrolases"/>
    <property type="match status" value="1"/>
</dbReference>
<dbReference type="Gene3D" id="2.20.28.10">
    <property type="match status" value="1"/>
</dbReference>
<dbReference type="GO" id="GO:0005524">
    <property type="term" value="F:ATP binding"/>
    <property type="evidence" value="ECO:0007669"/>
    <property type="project" value="UniProtKB-UniRule"/>
</dbReference>
<dbReference type="InterPro" id="IPR018525">
    <property type="entry name" value="MCM_CS"/>
</dbReference>
<comment type="similarity">
    <text evidence="1 6">Belongs to the MCM family.</text>
</comment>
<evidence type="ECO:0000256" key="3">
    <source>
        <dbReference type="ARBA" id="ARBA00022741"/>
    </source>
</evidence>
<keyword evidence="2 7" id="KW-0235">DNA replication</keyword>
<dbReference type="GeneID" id="15805757"/>
<dbReference type="PROSITE" id="PS50051">
    <property type="entry name" value="MCM_2"/>
    <property type="match status" value="1"/>
</dbReference>
<dbReference type="InterPro" id="IPR001208">
    <property type="entry name" value="MCM_dom"/>
</dbReference>
<dbReference type="Pfam" id="PF17855">
    <property type="entry name" value="MCM_lid"/>
    <property type="match status" value="1"/>
</dbReference>
<dbReference type="SUPFAM" id="SSF50249">
    <property type="entry name" value="Nucleic acid-binding proteins"/>
    <property type="match status" value="1"/>
</dbReference>
<keyword evidence="7" id="KW-0378">Hydrolase</keyword>
<dbReference type="GO" id="GO:0006271">
    <property type="term" value="P:DNA strand elongation involved in DNA replication"/>
    <property type="evidence" value="ECO:0007669"/>
    <property type="project" value="TreeGrafter"/>
</dbReference>
<keyword evidence="7" id="KW-0539">Nucleus</keyword>
<keyword evidence="7" id="KW-0347">Helicase</keyword>
<dbReference type="Pfam" id="PF17207">
    <property type="entry name" value="MCM_OB"/>
    <property type="match status" value="1"/>
</dbReference>
<evidence type="ECO:0000256" key="5">
    <source>
        <dbReference type="ARBA" id="ARBA00023125"/>
    </source>
</evidence>
<dbReference type="GO" id="GO:0003697">
    <property type="term" value="F:single-stranded DNA binding"/>
    <property type="evidence" value="ECO:0007669"/>
    <property type="project" value="TreeGrafter"/>
</dbReference>
<evidence type="ECO:0000313" key="10">
    <source>
        <dbReference type="Proteomes" id="UP000031512"/>
    </source>
</evidence>
<dbReference type="Pfam" id="PF00493">
    <property type="entry name" value="MCM"/>
    <property type="match status" value="1"/>
</dbReference>
<dbReference type="GO" id="GO:1902975">
    <property type="term" value="P:mitotic DNA replication initiation"/>
    <property type="evidence" value="ECO:0007669"/>
    <property type="project" value="TreeGrafter"/>
</dbReference>
<comment type="catalytic activity">
    <reaction evidence="7">
        <text>ATP + H2O = ADP + phosphate + H(+)</text>
        <dbReference type="Rhea" id="RHEA:13065"/>
        <dbReference type="ChEBI" id="CHEBI:15377"/>
        <dbReference type="ChEBI" id="CHEBI:15378"/>
        <dbReference type="ChEBI" id="CHEBI:30616"/>
        <dbReference type="ChEBI" id="CHEBI:43474"/>
        <dbReference type="ChEBI" id="CHEBI:456216"/>
        <dbReference type="EC" id="3.6.4.12"/>
    </reaction>
</comment>
<dbReference type="Gene3D" id="1.10.10.10">
    <property type="entry name" value="Winged helix-like DNA-binding domain superfamily/Winged helix DNA-binding domain"/>
    <property type="match status" value="1"/>
</dbReference>
<evidence type="ECO:0000256" key="1">
    <source>
        <dbReference type="ARBA" id="ARBA00008010"/>
    </source>
</evidence>
<protein>
    <recommendedName>
        <fullName evidence="7">DNA replication licensing factor MCM4</fullName>
        <ecNumber evidence="7">3.6.4.12</ecNumber>
    </recommendedName>
</protein>
<dbReference type="STRING" id="1537102.L0AYJ6"/>
<dbReference type="PRINTS" id="PR01660">
    <property type="entry name" value="MCMPROTEIN4"/>
</dbReference>
<comment type="subunit">
    <text evidence="7">Component of the MCM2-7 complex.</text>
</comment>
<dbReference type="EC" id="3.6.4.12" evidence="7"/>
<dbReference type="SMART" id="SM00350">
    <property type="entry name" value="MCM"/>
    <property type="match status" value="1"/>
</dbReference>
<dbReference type="PROSITE" id="PS00847">
    <property type="entry name" value="MCM_1"/>
    <property type="match status" value="1"/>
</dbReference>
<dbReference type="GO" id="GO:0016787">
    <property type="term" value="F:hydrolase activity"/>
    <property type="evidence" value="ECO:0007669"/>
    <property type="project" value="UniProtKB-KW"/>
</dbReference>
<dbReference type="InterPro" id="IPR027417">
    <property type="entry name" value="P-loop_NTPase"/>
</dbReference>
<keyword evidence="4 6" id="KW-0067">ATP-binding</keyword>
<dbReference type="PRINTS" id="PR01657">
    <property type="entry name" value="MCMFAMILY"/>
</dbReference>
<evidence type="ECO:0000256" key="6">
    <source>
        <dbReference type="RuleBase" id="RU004070"/>
    </source>
</evidence>
<dbReference type="RefSeq" id="XP_004830333.1">
    <property type="nucleotide sequence ID" value="XM_004830276.1"/>
</dbReference>
<dbReference type="GO" id="GO:0005634">
    <property type="term" value="C:nucleus"/>
    <property type="evidence" value="ECO:0007669"/>
    <property type="project" value="TreeGrafter"/>
</dbReference>
<reference evidence="9 10" key="1">
    <citation type="journal article" date="2012" name="BMC Genomics">
        <title>Comparative genomic analysis and phylogenetic position of Theileria equi.</title>
        <authorList>
            <person name="Kappmeyer L.S."/>
            <person name="Thiagarajan M."/>
            <person name="Herndon D.R."/>
            <person name="Ramsay J.D."/>
            <person name="Caler E."/>
            <person name="Djikeng A."/>
            <person name="Gillespie J.J."/>
            <person name="Lau A.O."/>
            <person name="Roalson E.H."/>
            <person name="Silva J.C."/>
            <person name="Silva M.G."/>
            <person name="Suarez C.E."/>
            <person name="Ueti M.W."/>
            <person name="Nene V.M."/>
            <person name="Mealey R.H."/>
            <person name="Knowles D.P."/>
            <person name="Brayton K.A."/>
        </authorList>
    </citation>
    <scope>NUCLEOTIDE SEQUENCE [LARGE SCALE GENOMIC DNA]</scope>
    <source>
        <strain evidence="9 10">WA</strain>
    </source>
</reference>
<dbReference type="InterPro" id="IPR012340">
    <property type="entry name" value="NA-bd_OB-fold"/>
</dbReference>
<evidence type="ECO:0000259" key="8">
    <source>
        <dbReference type="PROSITE" id="PS50051"/>
    </source>
</evidence>
<keyword evidence="10" id="KW-1185">Reference proteome</keyword>
<dbReference type="InterPro" id="IPR041562">
    <property type="entry name" value="MCM_lid"/>
</dbReference>
<evidence type="ECO:0000256" key="4">
    <source>
        <dbReference type="ARBA" id="ARBA00022840"/>
    </source>
</evidence>
<dbReference type="Proteomes" id="UP000031512">
    <property type="component" value="Chromosome 3"/>
</dbReference>
<dbReference type="VEuPathDB" id="PiroplasmaDB:BEWA_000720"/>
<comment type="function">
    <text evidence="7">Acts as component of the MCM2-7 complex (MCM complex) which is the replicative helicase essential for 'once per cell cycle' DNA replication initiation and elongation in eukaryotic cells. The active ATPase sites in the MCM2-7 ring are formed through the interaction surfaces of two neighboring subunits such that a critical structure of a conserved arginine finger motif is provided in trans relative to the ATP-binding site of the Walker A box of the adjacent subunit. The six ATPase active sites, however, are likely to contribute differentially to the complex helicase activity.</text>
</comment>
<dbReference type="SUPFAM" id="SSF52540">
    <property type="entry name" value="P-loop containing nucleoside triphosphate hydrolases"/>
    <property type="match status" value="1"/>
</dbReference>
<dbReference type="KEGG" id="beq:BEWA_000720"/>
<proteinExistence type="inferred from homology"/>
<accession>L0AYJ6</accession>
<dbReference type="InterPro" id="IPR033762">
    <property type="entry name" value="MCM_OB"/>
</dbReference>
<sequence>MGRGIFMHDSDIARLPYLLDARVDKVYELFSSFISEFNVEDYSGSITLVDEDYEILESKLRFPLAKSYYGLKMFMQIEKSFKSEEENTSNKFKKFEVNLSHVRAYNELLYSLLVKYPADCISELDRIVQSFFQEILNHYFKGSGVVVDSLKLGWMPRVRLFGKPQVDLYSSLDPSDIDSLVCLKGTVLRASTVSPEITMAAFKCTGTKKVGLNATEKCTHEVYEYVIQGEVNEPLLCPQCKSRNSFTLWHNMCCFASKQLIKLLEISDTDSPQSITLYAYDDNIDEVNPGDKVEVTGIYKTSAIRINQGRRSCQSVYRTFINVINFKKEVSAQRIQIQKLSGTGGDSKLNFSSELVEKILELSKSENLYSLLVDSFAPSIEGRDDVKRGLLCQLFGASQDPQSKMRSQINILLCGDPSTAKSQLLKYVHMLVPRGVYTSGKGSSQVGLTAYVRKDPDTHEYILESGAVVLSDNGICCIDEFDKMDESARAILHEVMEQQTVTVAKAGIVATLNARTAILASANPKNSRYDKRKAVVENINLPPSLFSRFDLIYLVLDYVDASQDREIAKKICNTFSMDDVTAPPIPPELLAKYISFARAHCNPYIINESREILVAEYLKMRDVHSGSSGGAGARQLEALIRISQALAKMRLSIRVEASDAVEAVRLMRTSTFQSLIDPSSGKIDFDQLVTGYSVQETKRRGELKEQIIQALHESSAGIEKLLEKLRTKDKFLERTLVDSLITELEQEGKIHRSNQGYSINTTLV</sequence>
<dbReference type="AlphaFoldDB" id="L0AYJ6"/>
<keyword evidence="5 6" id="KW-0238">DNA-binding</keyword>